<dbReference type="AlphaFoldDB" id="A0A4P9Y9V6"/>
<accession>A0A4P9Y9V6</accession>
<dbReference type="EMBL" id="ML007189">
    <property type="protein sequence ID" value="RKP15987.1"/>
    <property type="molecule type" value="Genomic_DNA"/>
</dbReference>
<organism evidence="2 3">
    <name type="scientific">Rozella allomycis (strain CSF55)</name>
    <dbReference type="NCBI Taxonomy" id="988480"/>
    <lineage>
        <taxon>Eukaryota</taxon>
        <taxon>Fungi</taxon>
        <taxon>Fungi incertae sedis</taxon>
        <taxon>Cryptomycota</taxon>
        <taxon>Cryptomycota incertae sedis</taxon>
        <taxon>Rozella</taxon>
    </lineage>
</organism>
<sequence length="107" mass="12604">MINPCQMPIRRSPAPSNHNHSNTRTLNRGCSDTPVDQGYDLILRQIFLEGFMNVVLQNSFSTKVDEIFRVEKKQTKFFLKKIRNRKTYRALKPNYDLVELVRFEDAI</sequence>
<evidence type="ECO:0000313" key="2">
    <source>
        <dbReference type="EMBL" id="RKP15987.1"/>
    </source>
</evidence>
<evidence type="ECO:0000313" key="3">
    <source>
        <dbReference type="Proteomes" id="UP000281549"/>
    </source>
</evidence>
<protein>
    <submittedName>
        <fullName evidence="2">Uncharacterized protein</fullName>
    </submittedName>
</protein>
<feature type="compositionally biased region" description="Polar residues" evidence="1">
    <location>
        <begin position="14"/>
        <end position="29"/>
    </location>
</feature>
<evidence type="ECO:0000256" key="1">
    <source>
        <dbReference type="SAM" id="MobiDB-lite"/>
    </source>
</evidence>
<name>A0A4P9Y9V6_ROZAC</name>
<gene>
    <name evidence="2" type="ORF">ROZALSC1DRAFT_25794</name>
</gene>
<dbReference type="Proteomes" id="UP000281549">
    <property type="component" value="Unassembled WGS sequence"/>
</dbReference>
<proteinExistence type="predicted"/>
<feature type="region of interest" description="Disordered" evidence="1">
    <location>
        <begin position="1"/>
        <end position="29"/>
    </location>
</feature>
<reference evidence="3" key="1">
    <citation type="journal article" date="2018" name="Nat. Microbiol.">
        <title>Leveraging single-cell genomics to expand the fungal tree of life.</title>
        <authorList>
            <person name="Ahrendt S.R."/>
            <person name="Quandt C.A."/>
            <person name="Ciobanu D."/>
            <person name="Clum A."/>
            <person name="Salamov A."/>
            <person name="Andreopoulos B."/>
            <person name="Cheng J.F."/>
            <person name="Woyke T."/>
            <person name="Pelin A."/>
            <person name="Henrissat B."/>
            <person name="Reynolds N.K."/>
            <person name="Benny G.L."/>
            <person name="Smith M.E."/>
            <person name="James T.Y."/>
            <person name="Grigoriev I.V."/>
        </authorList>
    </citation>
    <scope>NUCLEOTIDE SEQUENCE [LARGE SCALE GENOMIC DNA]</scope>
    <source>
        <strain evidence="3">CSF55</strain>
    </source>
</reference>